<feature type="domain" description="IPT/TIG" evidence="1">
    <location>
        <begin position="927"/>
        <end position="1012"/>
    </location>
</feature>
<proteinExistence type="predicted"/>
<dbReference type="Gene3D" id="2.60.40.10">
    <property type="entry name" value="Immunoglobulins"/>
    <property type="match status" value="5"/>
</dbReference>
<feature type="non-terminal residue" evidence="2">
    <location>
        <position position="1"/>
    </location>
</feature>
<dbReference type="OrthoDB" id="125363at2759"/>
<dbReference type="CDD" id="cd00102">
    <property type="entry name" value="IPT"/>
    <property type="match status" value="4"/>
</dbReference>
<evidence type="ECO:0000313" key="3">
    <source>
        <dbReference type="Proteomes" id="UP001165082"/>
    </source>
</evidence>
<dbReference type="InterPro" id="IPR014756">
    <property type="entry name" value="Ig_E-set"/>
</dbReference>
<dbReference type="EMBL" id="BRXZ01002551">
    <property type="protein sequence ID" value="GMH64750.1"/>
    <property type="molecule type" value="Genomic_DNA"/>
</dbReference>
<evidence type="ECO:0000313" key="2">
    <source>
        <dbReference type="EMBL" id="GMH64750.1"/>
    </source>
</evidence>
<reference evidence="2" key="1">
    <citation type="submission" date="2022-07" db="EMBL/GenBank/DDBJ databases">
        <title>Genome analysis of Parmales, a sister group of diatoms, reveals the evolutionary specialization of diatoms from phago-mixotrophs to photoautotrophs.</title>
        <authorList>
            <person name="Ban H."/>
            <person name="Sato S."/>
            <person name="Yoshikawa S."/>
            <person name="Kazumasa Y."/>
            <person name="Nakamura Y."/>
            <person name="Ichinomiya M."/>
            <person name="Saitoh K."/>
            <person name="Sato N."/>
            <person name="Blanc-Mathieu R."/>
            <person name="Endo H."/>
            <person name="Kuwata A."/>
            <person name="Ogata H."/>
        </authorList>
    </citation>
    <scope>NUCLEOTIDE SEQUENCE</scope>
</reference>
<name>A0A9W7ABF2_9STRA</name>
<dbReference type="InterPro" id="IPR002909">
    <property type="entry name" value="IPT_dom"/>
</dbReference>
<evidence type="ECO:0000259" key="1">
    <source>
        <dbReference type="SMART" id="SM00429"/>
    </source>
</evidence>
<dbReference type="SUPFAM" id="SSF81296">
    <property type="entry name" value="E set domains"/>
    <property type="match status" value="5"/>
</dbReference>
<sequence length="1308" mass="139466">MWSVQPLTQCSIRSLETWEDVPDTNLTMTLGNEVPMLINYDVAVRSFKPESSTNDFILDEDMSLGQKDFLQMRVLVDGIPFRQSSSYAQPSTSLEAATRSLRGTFVVNLGAGPHTVQLQWKKRGTFVTSWNSIPSLHDGFSSGRVLTATAHHRYLWHTEVTTDDTISTNGTWTNVRDSEITFTLAEPATLRFLYSMSVKPDYVNPKDEFGMQDDLSARLVIDGYGYRETGSFTTITSHSFATAQLARDVVLDLQAGTHTVTLQWRKWGNYERVWRSSPSFLDGYASSRILAVHGERKSIDAIQSLSFSTISDNGLWHTVSDKVMSFTLYEPTTVLFSYGLPVTQMGNPTLDDWTYERWAEIGARLVVDSIPYVHSASSVDGSSQAYDEMRGSLVLTLPAGSHTVALQWRVFKDEDAVSWTSLNRVTLGYQGGEELLMLVNHQSNEPTLIIPEDRNINATKEDTVSVISGVFISNINPTLTEEYNVGLTVSCNLGVLSLNTARRMTFSVGDGTEDEVMYFSGSVDAVNEAIAAITYRPLLNVYGPEIVTITVTDLMYLGTDEAWSHTQEIKFEVEEVDDLPTIMAPAVQSVLEDGTAIIRGVSVYDADVISAATSQYEVTVSVSNGLVNLYASSTEATAATSTPAASITHTASIESMNSLLQHITYAPNQDYNELQSSENLVVQVRDLSGDAPSEFVSVSVPISVQAENDAPLFVVPHQQQITLSGFSLSDVDTLNSTSVTATLSVDNSMASLLVSASAGVTFVEGSAGAYSRSVQLQGSLSDVSVALGTLKYMRNSTTKEVIDGGDSITVQIDDSGTTSNTILDFSLTNYITSSGERIELSSLVPNHGSSLGGTFVTVTGTFPTSGPIFCQFGANALVPATPSSDSTSVLTCATPPSSNTGEGFVMTRITNGIDFWSNPLQYYFEGALAIASVVPPQGPTSGGTLVTLFGSDFDPAADLQCLFGATSVPAFWLNDTAVECTSPVASSAAPVQIFFSSNGQDVKSNGVMFQYVQQPEISSIEPIVGNRAGGTPVTVTGSGFVNGEITCDFGGNSVESSFVSSSEVICFAPKIDDENLDQVDVKVSIDGGRVLSGTSQVFRLSEPRVTGVSPSFGSIKGGGIVTVTGSDFEDSVFLKCMFGATPSAAVTLVSDSELLCTVPEVTTEGEVALEVTVNGAETTRDRFAYTFIEEAGLVSVEPAMGGVEGGSSVLVTGYGFVDSSVVMCSFGGVEVSARYISESEIECDSPPAADAGSVDVQVSTNGVDYFGSGASFVYGAEATVGGLSPAFGGIEGGTSVTITGGNFEFSEK</sequence>
<feature type="domain" description="IPT/TIG" evidence="1">
    <location>
        <begin position="1102"/>
        <end position="1186"/>
    </location>
</feature>
<protein>
    <recommendedName>
        <fullName evidence="1">IPT/TIG domain-containing protein</fullName>
    </recommendedName>
</protein>
<feature type="domain" description="IPT/TIG" evidence="1">
    <location>
        <begin position="1190"/>
        <end position="1275"/>
    </location>
</feature>
<dbReference type="InterPro" id="IPR013783">
    <property type="entry name" value="Ig-like_fold"/>
</dbReference>
<organism evidence="2 3">
    <name type="scientific">Triparma retinervis</name>
    <dbReference type="NCBI Taxonomy" id="2557542"/>
    <lineage>
        <taxon>Eukaryota</taxon>
        <taxon>Sar</taxon>
        <taxon>Stramenopiles</taxon>
        <taxon>Ochrophyta</taxon>
        <taxon>Bolidophyceae</taxon>
        <taxon>Parmales</taxon>
        <taxon>Triparmaceae</taxon>
        <taxon>Triparma</taxon>
    </lineage>
</organism>
<feature type="domain" description="IPT/TIG" evidence="1">
    <location>
        <begin position="839"/>
        <end position="923"/>
    </location>
</feature>
<feature type="domain" description="IPT/TIG" evidence="1">
    <location>
        <begin position="1014"/>
        <end position="1099"/>
    </location>
</feature>
<keyword evidence="3" id="KW-1185">Reference proteome</keyword>
<dbReference type="SMART" id="SM00429">
    <property type="entry name" value="IPT"/>
    <property type="match status" value="5"/>
</dbReference>
<comment type="caution">
    <text evidence="2">The sequence shown here is derived from an EMBL/GenBank/DDBJ whole genome shotgun (WGS) entry which is preliminary data.</text>
</comment>
<dbReference type="Pfam" id="PF01833">
    <property type="entry name" value="TIG"/>
    <property type="match status" value="4"/>
</dbReference>
<dbReference type="GO" id="GO:0017154">
    <property type="term" value="F:semaphorin receptor activity"/>
    <property type="evidence" value="ECO:0007669"/>
    <property type="project" value="InterPro"/>
</dbReference>
<dbReference type="InterPro" id="IPR031148">
    <property type="entry name" value="Plexin"/>
</dbReference>
<dbReference type="Proteomes" id="UP001165082">
    <property type="component" value="Unassembled WGS sequence"/>
</dbReference>
<accession>A0A9W7ABF2</accession>
<gene>
    <name evidence="2" type="ORF">TrRE_jg682</name>
</gene>
<dbReference type="PANTHER" id="PTHR22625">
    <property type="entry name" value="PLEXIN"/>
    <property type="match status" value="1"/>
</dbReference>
<dbReference type="PANTHER" id="PTHR22625:SF70">
    <property type="entry name" value="PLEXIN A, ISOFORM A"/>
    <property type="match status" value="1"/>
</dbReference>